<reference evidence="10 11" key="1">
    <citation type="submission" date="2024-09" db="EMBL/GenBank/DDBJ databases">
        <authorList>
            <person name="Sun Q."/>
            <person name="Mori K."/>
        </authorList>
    </citation>
    <scope>NUCLEOTIDE SEQUENCE [LARGE SCALE GENOMIC DNA]</scope>
    <source>
        <strain evidence="10 11">CICC 11035S</strain>
    </source>
</reference>
<evidence type="ECO:0000256" key="1">
    <source>
        <dbReference type="ARBA" id="ARBA00008724"/>
    </source>
</evidence>
<dbReference type="NCBIfam" id="NF009044">
    <property type="entry name" value="PRK12378.1"/>
    <property type="match status" value="1"/>
</dbReference>
<dbReference type="InterPro" id="IPR026564">
    <property type="entry name" value="Transcrip_reg_TACO1-like_dom3"/>
</dbReference>
<keyword evidence="5 6" id="KW-0804">Transcription</keyword>
<dbReference type="RefSeq" id="WP_142636163.1">
    <property type="nucleotide sequence ID" value="NZ_JAPCWC010000004.1"/>
</dbReference>
<name>A0ABV6S6R7_9SPHN</name>
<gene>
    <name evidence="10" type="ORF">ACFFF8_07995</name>
</gene>
<keyword evidence="2 6" id="KW-0963">Cytoplasm</keyword>
<evidence type="ECO:0000313" key="11">
    <source>
        <dbReference type="Proteomes" id="UP001589858"/>
    </source>
</evidence>
<evidence type="ECO:0000256" key="5">
    <source>
        <dbReference type="ARBA" id="ARBA00023163"/>
    </source>
</evidence>
<evidence type="ECO:0000259" key="9">
    <source>
        <dbReference type="Pfam" id="PF20772"/>
    </source>
</evidence>
<evidence type="ECO:0000313" key="10">
    <source>
        <dbReference type="EMBL" id="MFC0684534.1"/>
    </source>
</evidence>
<dbReference type="InterPro" id="IPR029072">
    <property type="entry name" value="YebC-like"/>
</dbReference>
<comment type="similarity">
    <text evidence="1 6">Belongs to the TACO1 family.</text>
</comment>
<dbReference type="Pfam" id="PF01709">
    <property type="entry name" value="Transcrip_reg"/>
    <property type="match status" value="1"/>
</dbReference>
<proteinExistence type="inferred from homology"/>
<dbReference type="SUPFAM" id="SSF75625">
    <property type="entry name" value="YebC-like"/>
    <property type="match status" value="1"/>
</dbReference>
<dbReference type="Gene3D" id="3.30.70.980">
    <property type="match status" value="2"/>
</dbReference>
<dbReference type="Gene3D" id="1.10.10.200">
    <property type="match status" value="1"/>
</dbReference>
<sequence>MAGHSKFKNIMHRKGAQDKKRSAQFSKLSREITVAAKMGMPDPDMNPRLRAAVNAAKAQSMPKDNIQRAIDKASKGDAENYEEVRYEGYGPGGVALIVEALTDNRNRTATNVRTAFSKNGGNLGASGAVSHGFERLGLIEYPASVGDEEKVLEAAIEAGAEDVQSDMGDGDENPGSHSIWVSVDSLHEVARELEKVLGEAEGVKLAWKPNLSVDVDADTAGTLMKLVDTLEDDDDVQTVWGNYEISDEVMAKLA</sequence>
<feature type="region of interest" description="Disordered" evidence="7">
    <location>
        <begin position="1"/>
        <end position="26"/>
    </location>
</feature>
<comment type="subcellular location">
    <subcellularLocation>
        <location evidence="6">Cytoplasm</location>
    </subcellularLocation>
</comment>
<dbReference type="NCBIfam" id="NF001030">
    <property type="entry name" value="PRK00110.1"/>
    <property type="match status" value="1"/>
</dbReference>
<dbReference type="Proteomes" id="UP001589858">
    <property type="component" value="Unassembled WGS sequence"/>
</dbReference>
<protein>
    <recommendedName>
        <fullName evidence="6">Probable transcriptional regulatory protein ACFFF8_07995</fullName>
    </recommendedName>
</protein>
<dbReference type="InterPro" id="IPR002876">
    <property type="entry name" value="Transcrip_reg_TACO1-like"/>
</dbReference>
<evidence type="ECO:0000256" key="4">
    <source>
        <dbReference type="ARBA" id="ARBA00023125"/>
    </source>
</evidence>
<evidence type="ECO:0000256" key="7">
    <source>
        <dbReference type="SAM" id="MobiDB-lite"/>
    </source>
</evidence>
<organism evidence="10 11">
    <name type="scientific">Novosphingobium clariflavum</name>
    <dbReference type="NCBI Taxonomy" id="2029884"/>
    <lineage>
        <taxon>Bacteria</taxon>
        <taxon>Pseudomonadati</taxon>
        <taxon>Pseudomonadota</taxon>
        <taxon>Alphaproteobacteria</taxon>
        <taxon>Sphingomonadales</taxon>
        <taxon>Sphingomonadaceae</taxon>
        <taxon>Novosphingobium</taxon>
    </lineage>
</organism>
<dbReference type="InterPro" id="IPR048300">
    <property type="entry name" value="TACO1_YebC-like_2nd/3rd_dom"/>
</dbReference>
<keyword evidence="11" id="KW-1185">Reference proteome</keyword>
<comment type="caution">
    <text evidence="10">The sequence shown here is derived from an EMBL/GenBank/DDBJ whole genome shotgun (WGS) entry which is preliminary data.</text>
</comment>
<dbReference type="PANTHER" id="PTHR12532:SF6">
    <property type="entry name" value="TRANSCRIPTIONAL REGULATORY PROTEIN YEBC-RELATED"/>
    <property type="match status" value="1"/>
</dbReference>
<dbReference type="InterPro" id="IPR017856">
    <property type="entry name" value="Integrase-like_N"/>
</dbReference>
<feature type="domain" description="TACO1/YebC-like second and third" evidence="8">
    <location>
        <begin position="81"/>
        <end position="242"/>
    </location>
</feature>
<dbReference type="NCBIfam" id="TIGR01033">
    <property type="entry name" value="YebC/PmpR family DNA-binding transcriptional regulator"/>
    <property type="match status" value="1"/>
</dbReference>
<feature type="compositionally biased region" description="Basic residues" evidence="7">
    <location>
        <begin position="1"/>
        <end position="14"/>
    </location>
</feature>
<keyword evidence="4 6" id="KW-0238">DNA-binding</keyword>
<evidence type="ECO:0000256" key="3">
    <source>
        <dbReference type="ARBA" id="ARBA00023015"/>
    </source>
</evidence>
<evidence type="ECO:0000256" key="2">
    <source>
        <dbReference type="ARBA" id="ARBA00022490"/>
    </source>
</evidence>
<dbReference type="InterPro" id="IPR049083">
    <property type="entry name" value="TACO1_YebC_N"/>
</dbReference>
<feature type="domain" description="TACO1/YebC-like N-terminal" evidence="9">
    <location>
        <begin position="5"/>
        <end position="75"/>
    </location>
</feature>
<dbReference type="GO" id="GO:0003677">
    <property type="term" value="F:DNA binding"/>
    <property type="evidence" value="ECO:0007669"/>
    <property type="project" value="UniProtKB-KW"/>
</dbReference>
<dbReference type="PANTHER" id="PTHR12532">
    <property type="entry name" value="TRANSLATIONAL ACTIVATOR OF CYTOCHROME C OXIDASE 1"/>
    <property type="match status" value="1"/>
</dbReference>
<accession>A0ABV6S6R7</accession>
<dbReference type="HAMAP" id="MF_00693">
    <property type="entry name" value="Transcrip_reg_TACO1"/>
    <property type="match status" value="1"/>
</dbReference>
<dbReference type="EMBL" id="JBHLTM010000027">
    <property type="protein sequence ID" value="MFC0684534.1"/>
    <property type="molecule type" value="Genomic_DNA"/>
</dbReference>
<keyword evidence="3 6" id="KW-0805">Transcription regulation</keyword>
<evidence type="ECO:0000259" key="8">
    <source>
        <dbReference type="Pfam" id="PF01709"/>
    </source>
</evidence>
<evidence type="ECO:0000256" key="6">
    <source>
        <dbReference type="HAMAP-Rule" id="MF_00693"/>
    </source>
</evidence>
<dbReference type="Pfam" id="PF20772">
    <property type="entry name" value="TACO1_YebC_N"/>
    <property type="match status" value="1"/>
</dbReference>